<evidence type="ECO:0000256" key="1">
    <source>
        <dbReference type="ARBA" id="ARBA00004123"/>
    </source>
</evidence>
<proteinExistence type="inferred from homology"/>
<feature type="compositionally biased region" description="Polar residues" evidence="8">
    <location>
        <begin position="662"/>
        <end position="672"/>
    </location>
</feature>
<comment type="caution">
    <text evidence="11">The sequence shown here is derived from an EMBL/GenBank/DDBJ whole genome shotgun (WGS) entry which is preliminary data.</text>
</comment>
<protein>
    <recommendedName>
        <fullName evidence="7">POU domain protein</fullName>
    </recommendedName>
</protein>
<sequence length="794" mass="87326">MVKNRKQVGDKGKLVNGDGRSEDEKSLVSDGGDLSQDQDEEGQSVTSDRIVALNLVTEINARNSGESGSSGMTLSSPTLSTSGVGTQVPSNGSSATAAAAAATVQATLAALQANQLSLNQLMNLNAAQEQQLFLQNQLAAAAAAGQMPSLPNLSSLGSQELQALQQTLQQNLTQLQQFVLFQPGAGNQLHPQAQFFLQNQGLLPPAYHHTGSRNPATVPPVLQVQQAVAQQLQQLQKQQQDHGPLGSPHSNMPSSQGNSHLSHGHHQNQASLHATPAGNHNVMNLTPLSTSGTSSIKTPQPPRVLESSIEETTDLEELEQFAKTFKQRRIKLGFTQGDVGLAMGKLYGNDFSQTTISRFEALNLSFKNMCKLKPLLQKWLEDADSSLTNPNSLTNPLTTPEAIGRRRKKRTSIETTVRVALEKAFLQNPKPTSEEIAVLADNLTMEKEVVRVWFCNRRQKEKRINPPASTLGSPTAGSPNMFSLGNLPISLVNSNHSFGGTNQGNLKESPEKWEGESLNKTWINQSESSDSESLKQWEKSSTPPVKQWPKAPETTHQKTWIKIPTLVDLNSTRKWDSMRTQSTSPESGLKHPWLPSHQQKILETPKSWLNIPHPDSPKQQWIPKSENTKNWIPINLPKLSNSQKSWVFNAKKSETEIASEWASKNSQESQAWVTDLSEVDRKNSKRPNSPAWTSAGHKRSESPKGEKKEFETDVEWCPKRSRTPTAEQPEGKDRWTVQEDDGGKTSKPGSPWTPKRERGSASPETYGTWHVTQQMGHRDEGNGSSVTKATAWQK</sequence>
<feature type="region of interest" description="Disordered" evidence="8">
    <location>
        <begin position="522"/>
        <end position="556"/>
    </location>
</feature>
<dbReference type="Pfam" id="PF00046">
    <property type="entry name" value="Homeodomain"/>
    <property type="match status" value="1"/>
</dbReference>
<evidence type="ECO:0000259" key="9">
    <source>
        <dbReference type="PROSITE" id="PS50071"/>
    </source>
</evidence>
<feature type="compositionally biased region" description="Polar residues" evidence="8">
    <location>
        <begin position="762"/>
        <end position="775"/>
    </location>
</feature>
<keyword evidence="4 5" id="KW-0539">Nucleus</keyword>
<keyword evidence="12" id="KW-1185">Reference proteome</keyword>
<dbReference type="EMBL" id="JAWJWF010000001">
    <property type="protein sequence ID" value="KAK6640383.1"/>
    <property type="molecule type" value="Genomic_DNA"/>
</dbReference>
<dbReference type="Gene3D" id="1.10.10.60">
    <property type="entry name" value="Homeodomain-like"/>
    <property type="match status" value="1"/>
</dbReference>
<dbReference type="Proteomes" id="UP001359485">
    <property type="component" value="Unassembled WGS sequence"/>
</dbReference>
<dbReference type="SMART" id="SM00352">
    <property type="entry name" value="POU"/>
    <property type="match status" value="1"/>
</dbReference>
<feature type="compositionally biased region" description="Polar residues" evidence="8">
    <location>
        <begin position="782"/>
        <end position="794"/>
    </location>
</feature>
<dbReference type="PROSITE" id="PS00027">
    <property type="entry name" value="HOMEOBOX_1"/>
    <property type="match status" value="1"/>
</dbReference>
<dbReference type="SMART" id="SM00389">
    <property type="entry name" value="HOX"/>
    <property type="match status" value="1"/>
</dbReference>
<dbReference type="Gene3D" id="1.10.260.40">
    <property type="entry name" value="lambda repressor-like DNA-binding domains"/>
    <property type="match status" value="1"/>
</dbReference>
<dbReference type="PROSITE" id="PS50071">
    <property type="entry name" value="HOMEOBOX_2"/>
    <property type="match status" value="1"/>
</dbReference>
<dbReference type="PANTHER" id="PTHR11636">
    <property type="entry name" value="POU DOMAIN"/>
    <property type="match status" value="1"/>
</dbReference>
<feature type="compositionally biased region" description="Polar residues" evidence="8">
    <location>
        <begin position="248"/>
        <end position="272"/>
    </location>
</feature>
<dbReference type="PROSITE" id="PS00035">
    <property type="entry name" value="POU_1"/>
    <property type="match status" value="1"/>
</dbReference>
<keyword evidence="7" id="KW-0804">Transcription</keyword>
<feature type="region of interest" description="Disordered" evidence="8">
    <location>
        <begin position="228"/>
        <end position="304"/>
    </location>
</feature>
<dbReference type="InterPro" id="IPR050255">
    <property type="entry name" value="POU_domain_TF"/>
</dbReference>
<evidence type="ECO:0000256" key="3">
    <source>
        <dbReference type="ARBA" id="ARBA00023155"/>
    </source>
</evidence>
<dbReference type="SUPFAM" id="SSF47413">
    <property type="entry name" value="lambda repressor-like DNA-binding domains"/>
    <property type="match status" value="1"/>
</dbReference>
<dbReference type="PANTHER" id="PTHR11636:SF76">
    <property type="entry name" value="PROTEIN NUBBIN"/>
    <property type="match status" value="1"/>
</dbReference>
<feature type="region of interest" description="Disordered" evidence="8">
    <location>
        <begin position="659"/>
        <end position="794"/>
    </location>
</feature>
<feature type="region of interest" description="Disordered" evidence="8">
    <location>
        <begin position="1"/>
        <end position="47"/>
    </location>
</feature>
<name>A0ABR1BA91_POLSC</name>
<keyword evidence="3 5" id="KW-0371">Homeobox</keyword>
<feature type="DNA-binding region" description="Homeobox" evidence="5">
    <location>
        <begin position="406"/>
        <end position="465"/>
    </location>
</feature>
<dbReference type="SUPFAM" id="SSF46689">
    <property type="entry name" value="Homeodomain-like"/>
    <property type="match status" value="1"/>
</dbReference>
<comment type="subcellular location">
    <subcellularLocation>
        <location evidence="1 5 6">Nucleus</location>
    </subcellularLocation>
</comment>
<comment type="similarity">
    <text evidence="7">Belongs to the POU transcription factor family.</text>
</comment>
<evidence type="ECO:0000259" key="10">
    <source>
        <dbReference type="PROSITE" id="PS51179"/>
    </source>
</evidence>
<keyword evidence="2 5" id="KW-0238">DNA-binding</keyword>
<accession>A0ABR1BA91</accession>
<dbReference type="InterPro" id="IPR001356">
    <property type="entry name" value="HD"/>
</dbReference>
<evidence type="ECO:0000313" key="12">
    <source>
        <dbReference type="Proteomes" id="UP001359485"/>
    </source>
</evidence>
<evidence type="ECO:0000256" key="2">
    <source>
        <dbReference type="ARBA" id="ARBA00023125"/>
    </source>
</evidence>
<dbReference type="InterPro" id="IPR009057">
    <property type="entry name" value="Homeodomain-like_sf"/>
</dbReference>
<dbReference type="PROSITE" id="PS00465">
    <property type="entry name" value="POU_2"/>
    <property type="match status" value="1"/>
</dbReference>
<evidence type="ECO:0000256" key="5">
    <source>
        <dbReference type="PROSITE-ProRule" id="PRU00108"/>
    </source>
</evidence>
<gene>
    <name evidence="11" type="ORF">RUM44_012076</name>
</gene>
<feature type="compositionally biased region" description="Basic and acidic residues" evidence="8">
    <location>
        <begin position="729"/>
        <end position="744"/>
    </location>
</feature>
<evidence type="ECO:0000256" key="4">
    <source>
        <dbReference type="ARBA" id="ARBA00023242"/>
    </source>
</evidence>
<evidence type="ECO:0000256" key="7">
    <source>
        <dbReference type="RuleBase" id="RU361194"/>
    </source>
</evidence>
<evidence type="ECO:0000313" key="11">
    <source>
        <dbReference type="EMBL" id="KAK6640383.1"/>
    </source>
</evidence>
<feature type="compositionally biased region" description="Basic and acidic residues" evidence="8">
    <location>
        <begin position="698"/>
        <end position="711"/>
    </location>
</feature>
<feature type="domain" description="Homeobox" evidence="9">
    <location>
        <begin position="404"/>
        <end position="464"/>
    </location>
</feature>
<feature type="compositionally biased region" description="Low complexity" evidence="8">
    <location>
        <begin position="228"/>
        <end position="238"/>
    </location>
</feature>
<dbReference type="PROSITE" id="PS51179">
    <property type="entry name" value="POU_3"/>
    <property type="match status" value="1"/>
</dbReference>
<evidence type="ECO:0000256" key="8">
    <source>
        <dbReference type="SAM" id="MobiDB-lite"/>
    </source>
</evidence>
<dbReference type="InterPro" id="IPR000327">
    <property type="entry name" value="POU_dom"/>
</dbReference>
<feature type="compositionally biased region" description="Basic and acidic residues" evidence="8">
    <location>
        <begin position="7"/>
        <end position="27"/>
    </location>
</feature>
<dbReference type="CDD" id="cd00086">
    <property type="entry name" value="homeodomain"/>
    <property type="match status" value="1"/>
</dbReference>
<evidence type="ECO:0000256" key="6">
    <source>
        <dbReference type="RuleBase" id="RU000682"/>
    </source>
</evidence>
<dbReference type="Pfam" id="PF00157">
    <property type="entry name" value="Pou"/>
    <property type="match status" value="1"/>
</dbReference>
<reference evidence="11 12" key="1">
    <citation type="submission" date="2023-09" db="EMBL/GenBank/DDBJ databases">
        <title>Genomes of two closely related lineages of the louse Polyplax serrata with different host specificities.</title>
        <authorList>
            <person name="Martinu J."/>
            <person name="Tarabai H."/>
            <person name="Stefka J."/>
            <person name="Hypsa V."/>
        </authorList>
    </citation>
    <scope>NUCLEOTIDE SEQUENCE [LARGE SCALE GENOMIC DNA]</scope>
    <source>
        <strain evidence="11">98ZLc_SE</strain>
    </source>
</reference>
<feature type="compositionally biased region" description="Polar residues" evidence="8">
    <location>
        <begin position="281"/>
        <end position="298"/>
    </location>
</feature>
<feature type="region of interest" description="Disordered" evidence="8">
    <location>
        <begin position="62"/>
        <end position="88"/>
    </location>
</feature>
<dbReference type="InterPro" id="IPR013847">
    <property type="entry name" value="POU"/>
</dbReference>
<dbReference type="PRINTS" id="PR00028">
    <property type="entry name" value="POUDOMAIN"/>
</dbReference>
<organism evidence="11 12">
    <name type="scientific">Polyplax serrata</name>
    <name type="common">Common mouse louse</name>
    <dbReference type="NCBI Taxonomy" id="468196"/>
    <lineage>
        <taxon>Eukaryota</taxon>
        <taxon>Metazoa</taxon>
        <taxon>Ecdysozoa</taxon>
        <taxon>Arthropoda</taxon>
        <taxon>Hexapoda</taxon>
        <taxon>Insecta</taxon>
        <taxon>Pterygota</taxon>
        <taxon>Neoptera</taxon>
        <taxon>Paraneoptera</taxon>
        <taxon>Psocodea</taxon>
        <taxon>Troctomorpha</taxon>
        <taxon>Phthiraptera</taxon>
        <taxon>Anoplura</taxon>
        <taxon>Polyplacidae</taxon>
        <taxon>Polyplax</taxon>
    </lineage>
</organism>
<dbReference type="InterPro" id="IPR010982">
    <property type="entry name" value="Lambda_DNA-bd_dom_sf"/>
</dbReference>
<dbReference type="InterPro" id="IPR017970">
    <property type="entry name" value="Homeobox_CS"/>
</dbReference>
<feature type="domain" description="POU-specific" evidence="10">
    <location>
        <begin position="310"/>
        <end position="384"/>
    </location>
</feature>